<feature type="compositionally biased region" description="Basic residues" evidence="2">
    <location>
        <begin position="822"/>
        <end position="844"/>
    </location>
</feature>
<dbReference type="PROSITE" id="PS50174">
    <property type="entry name" value="G_PATCH"/>
    <property type="match status" value="1"/>
</dbReference>
<evidence type="ECO:0000313" key="5">
    <source>
        <dbReference type="Proteomes" id="UP001233999"/>
    </source>
</evidence>
<evidence type="ECO:0000259" key="3">
    <source>
        <dbReference type="PROSITE" id="PS50174"/>
    </source>
</evidence>
<feature type="region of interest" description="Disordered" evidence="2">
    <location>
        <begin position="349"/>
        <end position="381"/>
    </location>
</feature>
<dbReference type="Proteomes" id="UP001233999">
    <property type="component" value="Unassembled WGS sequence"/>
</dbReference>
<accession>A0AAD8EDM0</accession>
<dbReference type="Pfam" id="PF26093">
    <property type="entry name" value="HTH_TGH"/>
    <property type="match status" value="1"/>
</dbReference>
<feature type="compositionally biased region" description="Polar residues" evidence="2">
    <location>
        <begin position="595"/>
        <end position="605"/>
    </location>
</feature>
<organism evidence="4 5">
    <name type="scientific">Diploptera punctata</name>
    <name type="common">Pacific beetle cockroach</name>
    <dbReference type="NCBI Taxonomy" id="6984"/>
    <lineage>
        <taxon>Eukaryota</taxon>
        <taxon>Metazoa</taxon>
        <taxon>Ecdysozoa</taxon>
        <taxon>Arthropoda</taxon>
        <taxon>Hexapoda</taxon>
        <taxon>Insecta</taxon>
        <taxon>Pterygota</taxon>
        <taxon>Neoptera</taxon>
        <taxon>Polyneoptera</taxon>
        <taxon>Dictyoptera</taxon>
        <taxon>Blattodea</taxon>
        <taxon>Blaberoidea</taxon>
        <taxon>Blaberidae</taxon>
        <taxon>Diplopterinae</taxon>
        <taxon>Diploptera</taxon>
    </lineage>
</organism>
<reference evidence="4" key="1">
    <citation type="journal article" date="2023" name="IScience">
        <title>Live-bearing cockroach genome reveals convergent evolutionary mechanisms linked to viviparity in insects and beyond.</title>
        <authorList>
            <person name="Fouks B."/>
            <person name="Harrison M.C."/>
            <person name="Mikhailova A.A."/>
            <person name="Marchal E."/>
            <person name="English S."/>
            <person name="Carruthers M."/>
            <person name="Jennings E.C."/>
            <person name="Chiamaka E.L."/>
            <person name="Frigard R.A."/>
            <person name="Pippel M."/>
            <person name="Attardo G.M."/>
            <person name="Benoit J.B."/>
            <person name="Bornberg-Bauer E."/>
            <person name="Tobe S.S."/>
        </authorList>
    </citation>
    <scope>NUCLEOTIDE SEQUENCE</scope>
    <source>
        <strain evidence="4">Stay&amp;Tobe</strain>
    </source>
</reference>
<comment type="caution">
    <text evidence="4">The sequence shown here is derived from an EMBL/GenBank/DDBJ whole genome shotgun (WGS) entry which is preliminary data.</text>
</comment>
<feature type="compositionally biased region" description="Acidic residues" evidence="2">
    <location>
        <begin position="1"/>
        <end position="11"/>
    </location>
</feature>
<dbReference type="PANTHER" id="PTHR13384:SF19">
    <property type="entry name" value="G PATCH DOMAIN-CONTAINING PROTEIN 1"/>
    <property type="match status" value="1"/>
</dbReference>
<evidence type="ECO:0000313" key="4">
    <source>
        <dbReference type="EMBL" id="KAJ9586453.1"/>
    </source>
</evidence>
<dbReference type="AlphaFoldDB" id="A0AAD8EDM0"/>
<dbReference type="InterPro" id="IPR011666">
    <property type="entry name" value="DUF1604"/>
</dbReference>
<reference evidence="4" key="2">
    <citation type="submission" date="2023-05" db="EMBL/GenBank/DDBJ databases">
        <authorList>
            <person name="Fouks B."/>
        </authorList>
    </citation>
    <scope>NUCLEOTIDE SEQUENCE</scope>
    <source>
        <strain evidence="4">Stay&amp;Tobe</strain>
        <tissue evidence="4">Testes</tissue>
    </source>
</reference>
<dbReference type="PANTHER" id="PTHR13384">
    <property type="entry name" value="G PATCH DOMAIN-CONTAINING PROTEIN 1"/>
    <property type="match status" value="1"/>
</dbReference>
<feature type="region of interest" description="Disordered" evidence="2">
    <location>
        <begin position="70"/>
        <end position="96"/>
    </location>
</feature>
<feature type="region of interest" description="Disordered" evidence="2">
    <location>
        <begin position="595"/>
        <end position="653"/>
    </location>
</feature>
<sequence length="844" mass="95256">MSLDSDEDDFAEYGTPLEQFDEETVPRKKSTSVTDQIATDKYGRRRFHGAFTGGFSAGFFNSVGSLEGWTPSSFKSSRSDKNKMEKQKPEDFMDEEDMDDFGIAPKVLHATSDFNDSSLKRKKHHTFSDGPIPGEPVLRELLHPAKETVGIKLLVKMGWKPGQGIGPRVTKAEKKKMKEEYGRMKQKVYGCSLPDEIKETKQPESDGNSTDDENYENITFAPEDFQPALCKPKDNLFGLGYSGLDRRPVLSSHINLFEPTALKMKEKKKKVLITGQAFGVGAFEEEDEDIYCQEDMSQYDFSLESTSKQKSQETNSKSLQNYGEEILQGFILGLRSEVFKKHFPPPLIPHGFEPTHKSRKSRFGPEMKQSDNSKKKGLQRHTITAAERAAILEEPTVKSHSNEENTVNKVEIDVKSDPVVSKITDKLTVSTKLGFSSFRPFAADSEKEKRYEQYLELLKKGEKERLSYYQPLTMTEWERERERVEFEKAAVLYKPLSGMMSDRFVSATHPDDLNNPLASLSKPVDEEGDKITAVKMKMFGRLTREETDWRPCSLLCKRFNVPELFPGSAESSNVKSKSSKFSVFSFLDAASFNKPLSTPSETQHNQIEDENASNAETPDVIIKTEELSTEENEESSSDESTNGLMKDTNLEFPDPPAKVDLFKAIFLSSSDDDSDGDDETKPVETSEVVKNVDSETSNNLEEKSIELEEMESSLPKNIQRNLSPPRGVFASLDLDAFNSHRKTVTEKSKEADADDTVLDKESNKEQVQDPDIKDMYGPILPAFTLPATSSSTSVPVTKVLPSIVVPGNSEWIERTNKEIHRDKKHKKHKKSSKHKKSKHKKKKH</sequence>
<feature type="domain" description="G-patch" evidence="3">
    <location>
        <begin position="146"/>
        <end position="166"/>
    </location>
</feature>
<dbReference type="GO" id="GO:0006397">
    <property type="term" value="P:mRNA processing"/>
    <property type="evidence" value="ECO:0007669"/>
    <property type="project" value="InterPro"/>
</dbReference>
<keyword evidence="5" id="KW-1185">Reference proteome</keyword>
<feature type="compositionally biased region" description="Basic and acidic residues" evidence="2">
    <location>
        <begin position="77"/>
        <end position="91"/>
    </location>
</feature>
<proteinExistence type="inferred from homology"/>
<dbReference type="GO" id="GO:0003723">
    <property type="term" value="F:RNA binding"/>
    <property type="evidence" value="ECO:0007669"/>
    <property type="project" value="TreeGrafter"/>
</dbReference>
<dbReference type="Pfam" id="PF07713">
    <property type="entry name" value="DUF1604"/>
    <property type="match status" value="1"/>
</dbReference>
<dbReference type="GO" id="GO:0005634">
    <property type="term" value="C:nucleus"/>
    <property type="evidence" value="ECO:0007669"/>
    <property type="project" value="TreeGrafter"/>
</dbReference>
<feature type="compositionally biased region" description="Basic and acidic residues" evidence="2">
    <location>
        <begin position="811"/>
        <end position="821"/>
    </location>
</feature>
<feature type="region of interest" description="Disordered" evidence="2">
    <location>
        <begin position="742"/>
        <end position="774"/>
    </location>
</feature>
<dbReference type="InterPro" id="IPR000467">
    <property type="entry name" value="G_patch_dom"/>
</dbReference>
<evidence type="ECO:0000256" key="1">
    <source>
        <dbReference type="ARBA" id="ARBA00008600"/>
    </source>
</evidence>
<feature type="compositionally biased region" description="Basic and acidic residues" evidence="2">
    <location>
        <begin position="743"/>
        <end position="774"/>
    </location>
</feature>
<evidence type="ECO:0000256" key="2">
    <source>
        <dbReference type="SAM" id="MobiDB-lite"/>
    </source>
</evidence>
<feature type="region of interest" description="Disordered" evidence="2">
    <location>
        <begin position="1"/>
        <end position="36"/>
    </location>
</feature>
<gene>
    <name evidence="4" type="ORF">L9F63_019891</name>
</gene>
<feature type="region of interest" description="Disordered" evidence="2">
    <location>
        <begin position="807"/>
        <end position="844"/>
    </location>
</feature>
<protein>
    <recommendedName>
        <fullName evidence="3">G-patch domain-containing protein</fullName>
    </recommendedName>
</protein>
<feature type="compositionally biased region" description="Basic and acidic residues" evidence="2">
    <location>
        <begin position="363"/>
        <end position="374"/>
    </location>
</feature>
<name>A0AAD8EDM0_DIPPU</name>
<dbReference type="EMBL" id="JASPKZ010007155">
    <property type="protein sequence ID" value="KAJ9586453.1"/>
    <property type="molecule type" value="Genomic_DNA"/>
</dbReference>
<comment type="similarity">
    <text evidence="1">Belongs to the GPATCH1 family.</text>
</comment>
<feature type="compositionally biased region" description="Acidic residues" evidence="2">
    <location>
        <begin position="627"/>
        <end position="637"/>
    </location>
</feature>
<feature type="region of interest" description="Disordered" evidence="2">
    <location>
        <begin position="668"/>
        <end position="699"/>
    </location>
</feature>
<dbReference type="Pfam" id="PF01585">
    <property type="entry name" value="G-patch"/>
    <property type="match status" value="1"/>
</dbReference>